<organism evidence="2 3">
    <name type="scientific">Oikopleura dioica</name>
    <name type="common">Tunicate</name>
    <dbReference type="NCBI Taxonomy" id="34765"/>
    <lineage>
        <taxon>Eukaryota</taxon>
        <taxon>Metazoa</taxon>
        <taxon>Chordata</taxon>
        <taxon>Tunicata</taxon>
        <taxon>Appendicularia</taxon>
        <taxon>Copelata</taxon>
        <taxon>Oikopleuridae</taxon>
        <taxon>Oikopleura</taxon>
    </lineage>
</organism>
<keyword evidence="3" id="KW-1185">Reference proteome</keyword>
<name>A0ABN7S5X5_OIKDI</name>
<protein>
    <submittedName>
        <fullName evidence="2">Oidioi.mRNA.OKI2018_I69.PAR.g12947.t1.cds</fullName>
    </submittedName>
</protein>
<evidence type="ECO:0000313" key="3">
    <source>
        <dbReference type="Proteomes" id="UP001158576"/>
    </source>
</evidence>
<dbReference type="EMBL" id="OU015568">
    <property type="protein sequence ID" value="CAG5091278.1"/>
    <property type="molecule type" value="Genomic_DNA"/>
</dbReference>
<evidence type="ECO:0000256" key="1">
    <source>
        <dbReference type="SAM" id="MobiDB-lite"/>
    </source>
</evidence>
<feature type="region of interest" description="Disordered" evidence="1">
    <location>
        <begin position="144"/>
        <end position="205"/>
    </location>
</feature>
<gene>
    <name evidence="2" type="ORF">OKIOD_LOCUS4505</name>
</gene>
<dbReference type="Proteomes" id="UP001158576">
    <property type="component" value="Chromosome PAR"/>
</dbReference>
<sequence length="205" mass="24393">MSQPVFLKFDDVKGHQDFQMKINRFGTADYDFEFSCGCGFLVPTIDHLYFADLSGWMLKFYEGVDVEKEQSNWNDPHFKRTSHVFCDKDGEQDFRILDLIKKRRQRLATDNKYPDVLKDKEISMHHDRLLQICYKTLLTHEKEPRFPESKKSQRSKQKTTNTLIEKPLMNDDELVKLFNDPATEQKKNKKTKKNNQRKPKKPTKK</sequence>
<accession>A0ABN7S5X5</accession>
<proteinExistence type="predicted"/>
<feature type="compositionally biased region" description="Basic residues" evidence="1">
    <location>
        <begin position="187"/>
        <end position="205"/>
    </location>
</feature>
<reference evidence="2 3" key="1">
    <citation type="submission" date="2021-04" db="EMBL/GenBank/DDBJ databases">
        <authorList>
            <person name="Bliznina A."/>
        </authorList>
    </citation>
    <scope>NUCLEOTIDE SEQUENCE [LARGE SCALE GENOMIC DNA]</scope>
</reference>
<evidence type="ECO:0000313" key="2">
    <source>
        <dbReference type="EMBL" id="CAG5091278.1"/>
    </source>
</evidence>